<dbReference type="Proteomes" id="UP000604475">
    <property type="component" value="Unassembled WGS sequence"/>
</dbReference>
<evidence type="ECO:0000313" key="2">
    <source>
        <dbReference type="EMBL" id="MBL7627219.1"/>
    </source>
</evidence>
<feature type="compositionally biased region" description="Polar residues" evidence="1">
    <location>
        <begin position="115"/>
        <end position="124"/>
    </location>
</feature>
<reference evidence="2" key="1">
    <citation type="submission" date="2020-12" db="EMBL/GenBank/DDBJ databases">
        <title>Genomic characterization of non-nitrogen-fixing Frankia strains.</title>
        <authorList>
            <person name="Carlos-Shanley C."/>
            <person name="Guerra T."/>
            <person name="Hahn D."/>
        </authorList>
    </citation>
    <scope>NUCLEOTIDE SEQUENCE</scope>
    <source>
        <strain evidence="2">CN6</strain>
    </source>
</reference>
<evidence type="ECO:0000256" key="1">
    <source>
        <dbReference type="SAM" id="MobiDB-lite"/>
    </source>
</evidence>
<evidence type="ECO:0000313" key="3">
    <source>
        <dbReference type="Proteomes" id="UP000604475"/>
    </source>
</evidence>
<feature type="compositionally biased region" description="Basic and acidic residues" evidence="1">
    <location>
        <begin position="784"/>
        <end position="796"/>
    </location>
</feature>
<dbReference type="AlphaFoldDB" id="A0A937RH14"/>
<feature type="compositionally biased region" description="Low complexity" evidence="1">
    <location>
        <begin position="833"/>
        <end position="843"/>
    </location>
</feature>
<sequence length="843" mass="82633">MLSDDGAWVWDAVSQQWLPHARQPASPVVPGAPASASSSWQVRAASQDDFFAVERVGATEPTAHAAPAAASQWRAEQAVDPFAVSDPWGTATQRSPDSAGLSVTAFDPATPPVSQPASRQTTVFSDPAGTQGPAGLAGTRLAGDTAAAPAAAGPSPATPGASGYDAAGYGVSGYDVSAGQHPPRDPGAPPSSATPVWGAATPAAAPSAPSSWSARPLPDGGPVNSGPTHRSGPVTGSFLVSGPAGVPARPANPGWEVQDPAQARGSSPADGRVPGGAEPTWRVSDRGGPEPRPTGPGPVRISGGPGPGDPTAWGQRPASQGTATPPAGPSAPAPQQISRQASPLASRIGGASPAAAPGFGDRTSTPGSASPPRTPGFGDPGGATGTPLPASGAEPPPNIFFTPARGLRVDRPGTATMPPGAADGPNQRAGATGSAWAGGPPAAGAARPSASPWDTREPRAGQPAEAAGSGSSPWRAPTGGSTGGTSWAFTRPDSPDAAPLTGPRPGTTGRAPGAGPAGLAGPGALAPGAAAAGPPSTGWRAPAPAGQEATERPGPWPPAGGHRHGTGMPVIDPRDPLGTGDLPGLADQDRRNRSGGNPGAPDRPAIGPAMPADTPARPGGGAPLPADPAGGRPFPGGPADAVVPAAGDSPGRGAPRRGRHLDSTAAGSGPRPAQDAPGTQSPPRGGTPEGIAARALAAAEAAGHRRQTGSKMPPGQTGPKMPPTGERPAVGERPGPVEMTSVLSRTGASRPRRGTARDVPADRRRTPNPMTDSLMLQAVAPEKAPADPKGPSRAEPDQSGPRTGQRRRARSATGPRPATGSGQGGTEAPAPPRAGRAAHAARG</sequence>
<feature type="compositionally biased region" description="Low complexity" evidence="1">
    <location>
        <begin position="623"/>
        <end position="648"/>
    </location>
</feature>
<organism evidence="2 3">
    <name type="scientific">Frankia nepalensis</name>
    <dbReference type="NCBI Taxonomy" id="1836974"/>
    <lineage>
        <taxon>Bacteria</taxon>
        <taxon>Bacillati</taxon>
        <taxon>Actinomycetota</taxon>
        <taxon>Actinomycetes</taxon>
        <taxon>Frankiales</taxon>
        <taxon>Frankiaceae</taxon>
        <taxon>Frankia</taxon>
    </lineage>
</organism>
<feature type="compositionally biased region" description="Low complexity" evidence="1">
    <location>
        <begin position="349"/>
        <end position="360"/>
    </location>
</feature>
<feature type="compositionally biased region" description="Low complexity" evidence="1">
    <location>
        <begin position="497"/>
        <end position="514"/>
    </location>
</feature>
<dbReference type="EMBL" id="JAEACQ010000158">
    <property type="protein sequence ID" value="MBL7627219.1"/>
    <property type="molecule type" value="Genomic_DNA"/>
</dbReference>
<proteinExistence type="predicted"/>
<accession>A0A937RH14</accession>
<feature type="compositionally biased region" description="Low complexity" evidence="1">
    <location>
        <begin position="692"/>
        <end position="701"/>
    </location>
</feature>
<feature type="non-terminal residue" evidence="2">
    <location>
        <position position="843"/>
    </location>
</feature>
<feature type="compositionally biased region" description="Low complexity" evidence="1">
    <location>
        <begin position="429"/>
        <end position="452"/>
    </location>
</feature>
<protein>
    <submittedName>
        <fullName evidence="2">Uncharacterized protein</fullName>
    </submittedName>
</protein>
<feature type="compositionally biased region" description="Low complexity" evidence="1">
    <location>
        <begin position="193"/>
        <end position="214"/>
    </location>
</feature>
<gene>
    <name evidence="2" type="ORF">I7412_08565</name>
</gene>
<feature type="compositionally biased region" description="Basic and acidic residues" evidence="1">
    <location>
        <begin position="755"/>
        <end position="765"/>
    </location>
</feature>
<feature type="compositionally biased region" description="Low complexity" evidence="1">
    <location>
        <begin position="522"/>
        <end position="535"/>
    </location>
</feature>
<comment type="caution">
    <text evidence="2">The sequence shown here is derived from an EMBL/GenBank/DDBJ whole genome shotgun (WGS) entry which is preliminary data.</text>
</comment>
<feature type="region of interest" description="Disordered" evidence="1">
    <location>
        <begin position="85"/>
        <end position="139"/>
    </location>
</feature>
<keyword evidence="3" id="KW-1185">Reference proteome</keyword>
<feature type="region of interest" description="Disordered" evidence="1">
    <location>
        <begin position="175"/>
        <end position="843"/>
    </location>
</feature>
<name>A0A937RH14_9ACTN</name>